<gene>
    <name evidence="3" type="ORF">ISN44_As11g025470</name>
</gene>
<evidence type="ECO:0000313" key="3">
    <source>
        <dbReference type="EMBL" id="KAG7556522.1"/>
    </source>
</evidence>
<dbReference type="InterPro" id="IPR055294">
    <property type="entry name" value="FBL60-like"/>
</dbReference>
<reference evidence="3 4" key="1">
    <citation type="submission" date="2020-12" db="EMBL/GenBank/DDBJ databases">
        <title>Concerted genomic and epigenomic changes stabilize Arabidopsis allopolyploids.</title>
        <authorList>
            <person name="Chen Z."/>
        </authorList>
    </citation>
    <scope>NUCLEOTIDE SEQUENCE [LARGE SCALE GENOMIC DNA]</scope>
    <source>
        <strain evidence="3">As9502</strain>
        <tissue evidence="3">Leaf</tissue>
    </source>
</reference>
<dbReference type="InterPro" id="IPR001810">
    <property type="entry name" value="F-box_dom"/>
</dbReference>
<evidence type="ECO:0000256" key="1">
    <source>
        <dbReference type="SAM" id="Coils"/>
    </source>
</evidence>
<dbReference type="Proteomes" id="UP000694251">
    <property type="component" value="Chromosome 11"/>
</dbReference>
<feature type="domain" description="F-box" evidence="2">
    <location>
        <begin position="204"/>
        <end position="251"/>
    </location>
</feature>
<evidence type="ECO:0000313" key="4">
    <source>
        <dbReference type="Proteomes" id="UP000694251"/>
    </source>
</evidence>
<dbReference type="InterPro" id="IPR053781">
    <property type="entry name" value="F-box_AtFBL13-like"/>
</dbReference>
<dbReference type="InterPro" id="IPR055411">
    <property type="entry name" value="LRR_FXL15/At3g58940/PEG3-like"/>
</dbReference>
<keyword evidence="1" id="KW-0175">Coiled coil</keyword>
<dbReference type="PANTHER" id="PTHR31293">
    <property type="entry name" value="RNI-LIKE SUPERFAMILY PROTEIN"/>
    <property type="match status" value="1"/>
</dbReference>
<sequence length="640" mass="74136">MEDLKVVIEKAKKIMESKAMKIIMIVTSDDKLIGMDEDVKKTQESVRNVAVKISEVCSYFTKLQLQFCKKNLKPKDKEMNLILAKGLQICEEVTKAEAEMREITGKLEDMGKIQMNEKALKRKYKREPKKKCSKIKELEDRMIKESQINDEHERELKKKCIKIKELEDRMRKGGQINEELQEARQELIRGLDLMDTRKVKSGSREAINYFPDEILAMILFYLPTKRAVSTSLISKRWRNLFALMIQLFESQYHFYLDDSDLVYPEKGKNERKDVQESFGDFVDKTLTGCSSITKLSLICLLKCCPHTDTDRWLHHAMERGVVDLDLRFKMGITPWQYDWPSNVFTIKTLVKLTLRINVGPNAMSYCPKVVLPVLKSLFLHAVWYTCHRLCYSMLPGCPILEELSLHHLRGNRDANNPPFSISHKNLKRLTVHFNNSFDVGRPTQFDTPNLLYLEYSGFAPCPYSGTSYLNSLVEAKLDVHIKHGCHAHMHLATVIDWICNVKTLSLSPASVKSMYSRCVELPIFPDLVKLFFESNAKEGWEVLPRLLNKSPKLETLVLKGLHCASDHGVCIDRNEVKVLEIYGFTGRGREVRQVKCILREMQFLQVMRVEIDADDNKKLRVINHLLDLPKRPSKFQIQFL</sequence>
<name>A0A8T1ZBZ7_ARASU</name>
<comment type="caution">
    <text evidence="3">The sequence shown here is derived from an EMBL/GenBank/DDBJ whole genome shotgun (WGS) entry which is preliminary data.</text>
</comment>
<keyword evidence="4" id="KW-1185">Reference proteome</keyword>
<evidence type="ECO:0000259" key="2">
    <source>
        <dbReference type="PROSITE" id="PS50181"/>
    </source>
</evidence>
<dbReference type="OrthoDB" id="1103385at2759"/>
<dbReference type="Pfam" id="PF24758">
    <property type="entry name" value="LRR_At5g56370"/>
    <property type="match status" value="1"/>
</dbReference>
<accession>A0A8T1ZBZ7</accession>
<protein>
    <submittedName>
        <fullName evidence="3">F-box-like domain superfamily</fullName>
    </submittedName>
</protein>
<dbReference type="SMART" id="SM00579">
    <property type="entry name" value="FBD"/>
    <property type="match status" value="1"/>
</dbReference>
<dbReference type="CDD" id="cd22160">
    <property type="entry name" value="F-box_AtFBL13-like"/>
    <property type="match status" value="1"/>
</dbReference>
<dbReference type="AlphaFoldDB" id="A0A8T1ZBZ7"/>
<feature type="coiled-coil region" evidence="1">
    <location>
        <begin position="135"/>
        <end position="183"/>
    </location>
</feature>
<proteinExistence type="predicted"/>
<dbReference type="PANTHER" id="PTHR31293:SF22">
    <property type="entry name" value="BNAC06G06520D PROTEIN"/>
    <property type="match status" value="1"/>
</dbReference>
<dbReference type="Pfam" id="PF00646">
    <property type="entry name" value="F-box"/>
    <property type="match status" value="1"/>
</dbReference>
<dbReference type="EMBL" id="JAEFBJ010000011">
    <property type="protein sequence ID" value="KAG7556522.1"/>
    <property type="molecule type" value="Genomic_DNA"/>
</dbReference>
<organism evidence="3 4">
    <name type="scientific">Arabidopsis suecica</name>
    <name type="common">Swedish thale-cress</name>
    <name type="synonym">Cardaminopsis suecica</name>
    <dbReference type="NCBI Taxonomy" id="45249"/>
    <lineage>
        <taxon>Eukaryota</taxon>
        <taxon>Viridiplantae</taxon>
        <taxon>Streptophyta</taxon>
        <taxon>Embryophyta</taxon>
        <taxon>Tracheophyta</taxon>
        <taxon>Spermatophyta</taxon>
        <taxon>Magnoliopsida</taxon>
        <taxon>eudicotyledons</taxon>
        <taxon>Gunneridae</taxon>
        <taxon>Pentapetalae</taxon>
        <taxon>rosids</taxon>
        <taxon>malvids</taxon>
        <taxon>Brassicales</taxon>
        <taxon>Brassicaceae</taxon>
        <taxon>Camelineae</taxon>
        <taxon>Arabidopsis</taxon>
    </lineage>
</organism>
<dbReference type="InterPro" id="IPR006566">
    <property type="entry name" value="FBD"/>
</dbReference>
<dbReference type="PROSITE" id="PS50181">
    <property type="entry name" value="FBOX"/>
    <property type="match status" value="1"/>
</dbReference>